<evidence type="ECO:0000256" key="4">
    <source>
        <dbReference type="ARBA" id="ARBA00022827"/>
    </source>
</evidence>
<protein>
    <submittedName>
        <fullName evidence="6">GMC family oxidoreductase N-terminal domain-containing protein</fullName>
    </submittedName>
</protein>
<comment type="caution">
    <text evidence="6">The sequence shown here is derived from an EMBL/GenBank/DDBJ whole genome shotgun (WGS) entry which is preliminary data.</text>
</comment>
<dbReference type="PANTHER" id="PTHR11552">
    <property type="entry name" value="GLUCOSE-METHANOL-CHOLINE GMC OXIDOREDUCTASE"/>
    <property type="match status" value="1"/>
</dbReference>
<evidence type="ECO:0000313" key="7">
    <source>
        <dbReference type="Proteomes" id="UP000823790"/>
    </source>
</evidence>
<dbReference type="PROSITE" id="PS00624">
    <property type="entry name" value="GMC_OXRED_2"/>
    <property type="match status" value="1"/>
</dbReference>
<accession>A0ABS4DN15</accession>
<evidence type="ECO:0000313" key="6">
    <source>
        <dbReference type="EMBL" id="MBP1474441.1"/>
    </source>
</evidence>
<evidence type="ECO:0000256" key="2">
    <source>
        <dbReference type="ARBA" id="ARBA00010790"/>
    </source>
</evidence>
<gene>
    <name evidence="6" type="ORF">J7I44_09015</name>
</gene>
<dbReference type="PIRSF" id="PIRSF000137">
    <property type="entry name" value="Alcohol_oxidase"/>
    <property type="match status" value="1"/>
</dbReference>
<evidence type="ECO:0000259" key="5">
    <source>
        <dbReference type="PROSITE" id="PS00624"/>
    </source>
</evidence>
<dbReference type="Pfam" id="PF05199">
    <property type="entry name" value="GMC_oxred_C"/>
    <property type="match status" value="1"/>
</dbReference>
<dbReference type="InterPro" id="IPR036188">
    <property type="entry name" value="FAD/NAD-bd_sf"/>
</dbReference>
<dbReference type="PANTHER" id="PTHR11552:SF147">
    <property type="entry name" value="CHOLINE DEHYDROGENASE, MITOCHONDRIAL"/>
    <property type="match status" value="1"/>
</dbReference>
<dbReference type="InterPro" id="IPR012132">
    <property type="entry name" value="GMC_OxRdtase"/>
</dbReference>
<comment type="similarity">
    <text evidence="2">Belongs to the GMC oxidoreductase family.</text>
</comment>
<dbReference type="InterPro" id="IPR000172">
    <property type="entry name" value="GMC_OxRdtase_N"/>
</dbReference>
<dbReference type="SUPFAM" id="SSF51905">
    <property type="entry name" value="FAD/NAD(P)-binding domain"/>
    <property type="match status" value="1"/>
</dbReference>
<dbReference type="Pfam" id="PF00732">
    <property type="entry name" value="GMC_oxred_N"/>
    <property type="match status" value="1"/>
</dbReference>
<dbReference type="EMBL" id="JAGJRS010000018">
    <property type="protein sequence ID" value="MBP1474441.1"/>
    <property type="molecule type" value="Genomic_DNA"/>
</dbReference>
<organism evidence="6 7">
    <name type="scientific">Frateuria flava</name>
    <dbReference type="NCBI Taxonomy" id="2821489"/>
    <lineage>
        <taxon>Bacteria</taxon>
        <taxon>Pseudomonadati</taxon>
        <taxon>Pseudomonadota</taxon>
        <taxon>Gammaproteobacteria</taxon>
        <taxon>Lysobacterales</taxon>
        <taxon>Rhodanobacteraceae</taxon>
        <taxon>Frateuria</taxon>
    </lineage>
</organism>
<keyword evidence="3" id="KW-0285">Flavoprotein</keyword>
<keyword evidence="4" id="KW-0274">FAD</keyword>
<dbReference type="Gene3D" id="3.30.560.10">
    <property type="entry name" value="Glucose Oxidase, domain 3"/>
    <property type="match status" value="1"/>
</dbReference>
<proteinExistence type="inferred from homology"/>
<dbReference type="SUPFAM" id="SSF54373">
    <property type="entry name" value="FAD-linked reductases, C-terminal domain"/>
    <property type="match status" value="1"/>
</dbReference>
<sequence>MSDGAGADFIVVGAGPAGCAVAARLADAPGRPTVCLVETGPSTPSWLSRVPMGIAALVPFRSRHNYAYQTVPQVHLGGRRGYVPRGRGVGGSSLINAMICTRGQPEDYDGWATLGCTSWSWRDVLPVFRGIEDNQRGADDWHGIGGPLPVSDLRSPSPMSRAFVEAAVQCGYPRNDDFNGPRQEGVGLYQVYQRDGRRVDAGRAYLGDGKARPNLRVLAGRPVQRILFDGHRAGGVLVGGQRMQARREVVVCAGAIGSPQLLMLSGIGPGAHLRELGIGVLRDAPDVGENLQDHIDYTANLRLRAEGLFGMNPATLARMAASAGAYRHRGEGMLTSNAAEAGGFLRSRPDVGRPDLQLHFCIGMVDDHNRRMHLSTGMALHVCVLRPASRGRVRLARADVGKAPLIDPNFLSAPEDRELLVEGARIVRRILAAPALAAYGARPLYGTGSEDDEGLRALIRAHADTIYHPVGTCRMGADPRAVVDPQLRVRGVQGLRVADASVMPTLISGNTEAPSAMIGEMAAKFLLADNA</sequence>
<dbReference type="InterPro" id="IPR007867">
    <property type="entry name" value="GMC_OxRtase_C"/>
</dbReference>
<feature type="domain" description="Glucose-methanol-choline oxidoreductase N-terminal" evidence="5">
    <location>
        <begin position="254"/>
        <end position="268"/>
    </location>
</feature>
<dbReference type="Gene3D" id="3.50.50.60">
    <property type="entry name" value="FAD/NAD(P)-binding domain"/>
    <property type="match status" value="1"/>
</dbReference>
<keyword evidence="7" id="KW-1185">Reference proteome</keyword>
<dbReference type="Proteomes" id="UP000823790">
    <property type="component" value="Unassembled WGS sequence"/>
</dbReference>
<evidence type="ECO:0000256" key="3">
    <source>
        <dbReference type="ARBA" id="ARBA00022630"/>
    </source>
</evidence>
<name>A0ABS4DN15_9GAMM</name>
<evidence type="ECO:0000256" key="1">
    <source>
        <dbReference type="ARBA" id="ARBA00001974"/>
    </source>
</evidence>
<comment type="cofactor">
    <cofactor evidence="1">
        <name>FAD</name>
        <dbReference type="ChEBI" id="CHEBI:57692"/>
    </cofactor>
</comment>
<reference evidence="6 7" key="1">
    <citation type="submission" date="2021-04" db="EMBL/GenBank/DDBJ databases">
        <authorList>
            <person name="Huq M.A."/>
        </authorList>
    </citation>
    <scope>NUCLEOTIDE SEQUENCE [LARGE SCALE GENOMIC DNA]</scope>
    <source>
        <strain evidence="6 7">MAH-13</strain>
    </source>
</reference>
<dbReference type="RefSeq" id="WP_209619228.1">
    <property type="nucleotide sequence ID" value="NZ_JAGJRS010000018.1"/>
</dbReference>